<dbReference type="EMBL" id="CAVLEF010000088">
    <property type="protein sequence ID" value="CAK1550658.1"/>
    <property type="molecule type" value="Genomic_DNA"/>
</dbReference>
<organism evidence="1 2">
    <name type="scientific">Leptosia nina</name>
    <dbReference type="NCBI Taxonomy" id="320188"/>
    <lineage>
        <taxon>Eukaryota</taxon>
        <taxon>Metazoa</taxon>
        <taxon>Ecdysozoa</taxon>
        <taxon>Arthropoda</taxon>
        <taxon>Hexapoda</taxon>
        <taxon>Insecta</taxon>
        <taxon>Pterygota</taxon>
        <taxon>Neoptera</taxon>
        <taxon>Endopterygota</taxon>
        <taxon>Lepidoptera</taxon>
        <taxon>Glossata</taxon>
        <taxon>Ditrysia</taxon>
        <taxon>Papilionoidea</taxon>
        <taxon>Pieridae</taxon>
        <taxon>Pierinae</taxon>
        <taxon>Leptosia</taxon>
    </lineage>
</organism>
<evidence type="ECO:0000313" key="1">
    <source>
        <dbReference type="EMBL" id="CAK1550658.1"/>
    </source>
</evidence>
<reference evidence="1 2" key="1">
    <citation type="submission" date="2023-11" db="EMBL/GenBank/DDBJ databases">
        <authorList>
            <person name="Okamura Y."/>
        </authorList>
    </citation>
    <scope>NUCLEOTIDE SEQUENCE [LARGE SCALE GENOMIC DNA]</scope>
</reference>
<gene>
    <name evidence="1" type="ORF">LNINA_LOCUS9872</name>
</gene>
<dbReference type="AlphaFoldDB" id="A0AAV1JPM5"/>
<protein>
    <submittedName>
        <fullName evidence="1">Uncharacterized protein</fullName>
    </submittedName>
</protein>
<dbReference type="Proteomes" id="UP001497472">
    <property type="component" value="Unassembled WGS sequence"/>
</dbReference>
<proteinExistence type="predicted"/>
<name>A0AAV1JPM5_9NEOP</name>
<comment type="caution">
    <text evidence="1">The sequence shown here is derived from an EMBL/GenBank/DDBJ whole genome shotgun (WGS) entry which is preliminary data.</text>
</comment>
<sequence length="91" mass="10831">MQLWGTASRSNITIIQRVQSYILKHITNAPWFIKTREIHENLNMPMVKDEISTHGDKYIKRLQKHPNKLAGQLTVPESIRRLKKRRDIFDH</sequence>
<evidence type="ECO:0000313" key="2">
    <source>
        <dbReference type="Proteomes" id="UP001497472"/>
    </source>
</evidence>
<keyword evidence="2" id="KW-1185">Reference proteome</keyword>
<accession>A0AAV1JPM5</accession>